<name>A0A3E1F1D0_9FLAO</name>
<dbReference type="PANTHER" id="PTHR37692">
    <property type="entry name" value="HYPOTHETICAL MEMBRANE SPANNING PROTEIN"/>
    <property type="match status" value="1"/>
</dbReference>
<organism evidence="2 3">
    <name type="scientific">Brumimicrobium aurantiacum</name>
    <dbReference type="NCBI Taxonomy" id="1737063"/>
    <lineage>
        <taxon>Bacteria</taxon>
        <taxon>Pseudomonadati</taxon>
        <taxon>Bacteroidota</taxon>
        <taxon>Flavobacteriia</taxon>
        <taxon>Flavobacteriales</taxon>
        <taxon>Crocinitomicaceae</taxon>
        <taxon>Brumimicrobium</taxon>
    </lineage>
</organism>
<dbReference type="OrthoDB" id="9811380at2"/>
<evidence type="ECO:0000313" key="3">
    <source>
        <dbReference type="Proteomes" id="UP000257127"/>
    </source>
</evidence>
<dbReference type="Proteomes" id="UP000257127">
    <property type="component" value="Unassembled WGS sequence"/>
</dbReference>
<feature type="transmembrane region" description="Helical" evidence="1">
    <location>
        <begin position="158"/>
        <end position="176"/>
    </location>
</feature>
<dbReference type="PANTHER" id="PTHR37692:SF1">
    <property type="entry name" value="DUF420 DOMAIN-CONTAINING PROTEIN"/>
    <property type="match status" value="1"/>
</dbReference>
<evidence type="ECO:0000256" key="1">
    <source>
        <dbReference type="SAM" id="Phobius"/>
    </source>
</evidence>
<reference evidence="2 3" key="1">
    <citation type="submission" date="2018-08" db="EMBL/GenBank/DDBJ databases">
        <title>The draft genome squence of Brumimicrobium sp. N62.</title>
        <authorList>
            <person name="Du Z.-J."/>
            <person name="Luo H.-R."/>
        </authorList>
    </citation>
    <scope>NUCLEOTIDE SEQUENCE [LARGE SCALE GENOMIC DNA]</scope>
    <source>
        <strain evidence="2 3">N62</strain>
    </source>
</reference>
<evidence type="ECO:0000313" key="2">
    <source>
        <dbReference type="EMBL" id="RFC55624.1"/>
    </source>
</evidence>
<dbReference type="EMBL" id="QURB01000001">
    <property type="protein sequence ID" value="RFC55624.1"/>
    <property type="molecule type" value="Genomic_DNA"/>
</dbReference>
<keyword evidence="1" id="KW-1133">Transmembrane helix</keyword>
<keyword evidence="3" id="KW-1185">Reference proteome</keyword>
<dbReference type="InterPro" id="IPR007352">
    <property type="entry name" value="DUF420"/>
</dbReference>
<sequence>MQTKEKTPAQIKSFKKIIVALSIIIPLAVALLFEIKIQPEGMDFSFLPGVYATINGITAVLLIAALVAVKGKKFKLHEKLMKTAIGCSLLFLVLYIVYHITSDSTAYEGDSAMIYYFILITHIVLSIGVVPLVLFTYFYAWQGDFEKHKKWTRFSYPIWLYVAVTGVIVYVMISPYY</sequence>
<accession>A0A3E1F1D0</accession>
<gene>
    <name evidence="2" type="ORF">DXU93_01445</name>
</gene>
<feature type="transmembrane region" description="Helical" evidence="1">
    <location>
        <begin position="49"/>
        <end position="68"/>
    </location>
</feature>
<dbReference type="Pfam" id="PF04238">
    <property type="entry name" value="DUF420"/>
    <property type="match status" value="1"/>
</dbReference>
<keyword evidence="1" id="KW-0812">Transmembrane</keyword>
<protein>
    <submittedName>
        <fullName evidence="2">DUF420 domain-containing protein</fullName>
    </submittedName>
</protein>
<feature type="transmembrane region" description="Helical" evidence="1">
    <location>
        <begin position="17"/>
        <end position="37"/>
    </location>
</feature>
<comment type="caution">
    <text evidence="2">The sequence shown here is derived from an EMBL/GenBank/DDBJ whole genome shotgun (WGS) entry which is preliminary data.</text>
</comment>
<feature type="transmembrane region" description="Helical" evidence="1">
    <location>
        <begin position="113"/>
        <end position="138"/>
    </location>
</feature>
<keyword evidence="1" id="KW-0472">Membrane</keyword>
<dbReference type="AlphaFoldDB" id="A0A3E1F1D0"/>
<feature type="transmembrane region" description="Helical" evidence="1">
    <location>
        <begin position="80"/>
        <end position="101"/>
    </location>
</feature>
<proteinExistence type="predicted"/>
<dbReference type="RefSeq" id="WP_116879459.1">
    <property type="nucleotide sequence ID" value="NZ_QURB01000001.1"/>
</dbReference>